<organism evidence="1 2">
    <name type="scientific">Microbacterium barkeri</name>
    <dbReference type="NCBI Taxonomy" id="33917"/>
    <lineage>
        <taxon>Bacteria</taxon>
        <taxon>Bacillati</taxon>
        <taxon>Actinomycetota</taxon>
        <taxon>Actinomycetes</taxon>
        <taxon>Micrococcales</taxon>
        <taxon>Microbacteriaceae</taxon>
        <taxon>Microbacterium</taxon>
    </lineage>
</organism>
<dbReference type="SUPFAM" id="SSF52980">
    <property type="entry name" value="Restriction endonuclease-like"/>
    <property type="match status" value="1"/>
</dbReference>
<name>A0A9W6H535_9MICO</name>
<sequence>MSRRPEPLPLDLATAPFHVRDALDRGISTARLRALDLDRPYPGVRTPRALTPESLRERCLEYAPRLKPGEFYSHDTALGLIGVPVPARANAQLHVSVHRPSHPPRIAGIRGHRLQRREALLYPDAELPLESPARAWRQVGGLWTLDELVVAADHLAGRRHGVLTLADLAAEVEIMGDVRGRRLAKALALTWPGAESPGETRTRLAIWRGGLPEPELNWDLHDADGTHVARFDMAYLRRRVCVEYDGRVHAQDARQFERDADRWEAVRRRGWLMVRILRHHLAGPSPAAAGLVAAALRERGWRPGAPA</sequence>
<dbReference type="RefSeq" id="WP_271174206.1">
    <property type="nucleotide sequence ID" value="NZ_BSEJ01000014.1"/>
</dbReference>
<gene>
    <name evidence="1" type="ORF">GCM10017576_26420</name>
</gene>
<comment type="caution">
    <text evidence="1">The sequence shown here is derived from an EMBL/GenBank/DDBJ whole genome shotgun (WGS) entry which is preliminary data.</text>
</comment>
<dbReference type="EMBL" id="BSEJ01000014">
    <property type="protein sequence ID" value="GLJ62511.1"/>
    <property type="molecule type" value="Genomic_DNA"/>
</dbReference>
<protein>
    <recommendedName>
        <fullName evidence="3">DUF559 domain-containing protein</fullName>
    </recommendedName>
</protein>
<dbReference type="Proteomes" id="UP001142462">
    <property type="component" value="Unassembled WGS sequence"/>
</dbReference>
<keyword evidence="2" id="KW-1185">Reference proteome</keyword>
<accession>A0A9W6H535</accession>
<evidence type="ECO:0008006" key="3">
    <source>
        <dbReference type="Google" id="ProtNLM"/>
    </source>
</evidence>
<reference evidence="1" key="1">
    <citation type="journal article" date="2014" name="Int. J. Syst. Evol. Microbiol.">
        <title>Complete genome sequence of Corynebacterium casei LMG S-19264T (=DSM 44701T), isolated from a smear-ripened cheese.</title>
        <authorList>
            <consortium name="US DOE Joint Genome Institute (JGI-PGF)"/>
            <person name="Walter F."/>
            <person name="Albersmeier A."/>
            <person name="Kalinowski J."/>
            <person name="Ruckert C."/>
        </authorList>
    </citation>
    <scope>NUCLEOTIDE SEQUENCE</scope>
    <source>
        <strain evidence="1">VKM Ac-1020</strain>
    </source>
</reference>
<reference evidence="1" key="2">
    <citation type="submission" date="2023-01" db="EMBL/GenBank/DDBJ databases">
        <authorList>
            <person name="Sun Q."/>
            <person name="Evtushenko L."/>
        </authorList>
    </citation>
    <scope>NUCLEOTIDE SEQUENCE</scope>
    <source>
        <strain evidence="1">VKM Ac-1020</strain>
    </source>
</reference>
<dbReference type="InterPro" id="IPR011335">
    <property type="entry name" value="Restrct_endonuc-II-like"/>
</dbReference>
<proteinExistence type="predicted"/>
<evidence type="ECO:0000313" key="1">
    <source>
        <dbReference type="EMBL" id="GLJ62511.1"/>
    </source>
</evidence>
<dbReference type="AlphaFoldDB" id="A0A9W6H535"/>
<evidence type="ECO:0000313" key="2">
    <source>
        <dbReference type="Proteomes" id="UP001142462"/>
    </source>
</evidence>
<dbReference type="Gene3D" id="3.40.960.10">
    <property type="entry name" value="VSR Endonuclease"/>
    <property type="match status" value="1"/>
</dbReference>